<proteinExistence type="predicted"/>
<comment type="caution">
    <text evidence="1">The sequence shown here is derived from an EMBL/GenBank/DDBJ whole genome shotgun (WGS) entry which is preliminary data.</text>
</comment>
<dbReference type="Proteomes" id="UP001163321">
    <property type="component" value="Chromosome 3"/>
</dbReference>
<evidence type="ECO:0000313" key="1">
    <source>
        <dbReference type="EMBL" id="KAI9914603.1"/>
    </source>
</evidence>
<protein>
    <submittedName>
        <fullName evidence="1">Uncharacterized protein</fullName>
    </submittedName>
</protein>
<keyword evidence="2" id="KW-1185">Reference proteome</keyword>
<reference evidence="1 2" key="1">
    <citation type="journal article" date="2022" name="bioRxiv">
        <title>The genome of the oomycete Peronosclerospora sorghi, a cosmopolitan pathogen of maize and sorghum, is inflated with dispersed pseudogenes.</title>
        <authorList>
            <person name="Fletcher K."/>
            <person name="Martin F."/>
            <person name="Isakeit T."/>
            <person name="Cavanaugh K."/>
            <person name="Magill C."/>
            <person name="Michelmore R."/>
        </authorList>
    </citation>
    <scope>NUCLEOTIDE SEQUENCE [LARGE SCALE GENOMIC DNA]</scope>
    <source>
        <strain evidence="1">P6</strain>
    </source>
</reference>
<evidence type="ECO:0000313" key="2">
    <source>
        <dbReference type="Proteomes" id="UP001163321"/>
    </source>
</evidence>
<dbReference type="EMBL" id="CM047582">
    <property type="protein sequence ID" value="KAI9914603.1"/>
    <property type="molecule type" value="Genomic_DNA"/>
</dbReference>
<sequence>MRSSSFVIVALMIHLGSGVSGNPSSDFVAQVSSERDHTRAYTDENRFLRQETTQSKPNEVESESDEEEREAFISFFSQKKYKRQFELHRTPAQYREEELGISGVISSINPFKNSMYSGYVIYYLHHCNLIAEGKRPKFCEGAKYL</sequence>
<name>A0ACC0W716_9STRA</name>
<gene>
    <name evidence="1" type="ORF">PsorP6_007217</name>
</gene>
<organism evidence="1 2">
    <name type="scientific">Peronosclerospora sorghi</name>
    <dbReference type="NCBI Taxonomy" id="230839"/>
    <lineage>
        <taxon>Eukaryota</taxon>
        <taxon>Sar</taxon>
        <taxon>Stramenopiles</taxon>
        <taxon>Oomycota</taxon>
        <taxon>Peronosporomycetes</taxon>
        <taxon>Peronosporales</taxon>
        <taxon>Peronosporaceae</taxon>
        <taxon>Peronosclerospora</taxon>
    </lineage>
</organism>
<accession>A0ACC0W716</accession>